<keyword evidence="7 11" id="KW-1133">Transmembrane helix</keyword>
<evidence type="ECO:0000256" key="4">
    <source>
        <dbReference type="ARBA" id="ARBA00022547"/>
    </source>
</evidence>
<dbReference type="InterPro" id="IPR035908">
    <property type="entry name" value="F0_ATP_A_sf"/>
</dbReference>
<evidence type="ECO:0000256" key="9">
    <source>
        <dbReference type="ARBA" id="ARBA00023136"/>
    </source>
</evidence>
<feature type="region of interest" description="Disordered" evidence="13">
    <location>
        <begin position="1"/>
        <end position="104"/>
    </location>
</feature>
<evidence type="ECO:0000256" key="7">
    <source>
        <dbReference type="ARBA" id="ARBA00022989"/>
    </source>
</evidence>
<dbReference type="PRINTS" id="PR00123">
    <property type="entry name" value="ATPASEA"/>
</dbReference>
<proteinExistence type="inferred from homology"/>
<dbReference type="GO" id="GO:0042777">
    <property type="term" value="P:proton motive force-driven plasma membrane ATP synthesis"/>
    <property type="evidence" value="ECO:0007669"/>
    <property type="project" value="TreeGrafter"/>
</dbReference>
<keyword evidence="4 11" id="KW-0138">CF(0)</keyword>
<dbReference type="GO" id="GO:0045259">
    <property type="term" value="C:proton-transporting ATP synthase complex"/>
    <property type="evidence" value="ECO:0007669"/>
    <property type="project" value="UniProtKB-KW"/>
</dbReference>
<feature type="transmembrane region" description="Helical" evidence="11">
    <location>
        <begin position="217"/>
        <end position="236"/>
    </location>
</feature>
<sequence>MQPAFATEHHQAEESHGTVSSTEHSAVEEHSTSSTEQGTVSSTEHSSNETHGKPSDTEHGSVTMTTEHSAEETHNASNTEHGTPEEHGGAEEHHEASSSYHPPSHYNLQIGPAKVHLDTLMGSWLVMAILIALAFMGTRKLSKKPEKKQVFFESVVDLANSIVSSQVHKDTYRYVPLIGTIFLFVLCSNWLGLLPWRVLELFGTPHGFEIASPTNDVNTNGAIAVISVISYWYFGIRKKGLAHFKHYFQPMWFLFPLNMMEDLTRPLSLTFRLFGNIIGGEIVMGILLFLTAPLIVTSVVVLPMMTLEVLVGFIQAFIFSMLTASYIGAVVAEHH</sequence>
<feature type="transmembrane region" description="Helical" evidence="11">
    <location>
        <begin position="174"/>
        <end position="197"/>
    </location>
</feature>
<feature type="compositionally biased region" description="Polar residues" evidence="13">
    <location>
        <begin position="32"/>
        <end position="45"/>
    </location>
</feature>
<evidence type="ECO:0000256" key="6">
    <source>
        <dbReference type="ARBA" id="ARBA00022781"/>
    </source>
</evidence>
<evidence type="ECO:0000256" key="13">
    <source>
        <dbReference type="SAM" id="MobiDB-lite"/>
    </source>
</evidence>
<gene>
    <name evidence="11 14" type="primary">atpB</name>
    <name evidence="14" type="ORF">COW36_21840</name>
</gene>
<keyword evidence="5 11" id="KW-0812">Transmembrane</keyword>
<dbReference type="AlphaFoldDB" id="A0A2M7FYI7"/>
<evidence type="ECO:0000256" key="5">
    <source>
        <dbReference type="ARBA" id="ARBA00022692"/>
    </source>
</evidence>
<feature type="transmembrane region" description="Helical" evidence="11">
    <location>
        <begin position="310"/>
        <end position="332"/>
    </location>
</feature>
<reference evidence="14 15" key="1">
    <citation type="submission" date="2017-09" db="EMBL/GenBank/DDBJ databases">
        <title>Depth-based differentiation of microbial function through sediment-hosted aquifers and enrichment of novel symbionts in the deep terrestrial subsurface.</title>
        <authorList>
            <person name="Probst A.J."/>
            <person name="Ladd B."/>
            <person name="Jarett J.K."/>
            <person name="Geller-Mcgrath D.E."/>
            <person name="Sieber C.M."/>
            <person name="Emerson J.B."/>
            <person name="Anantharaman K."/>
            <person name="Thomas B.C."/>
            <person name="Malmstrom R."/>
            <person name="Stieglmeier M."/>
            <person name="Klingl A."/>
            <person name="Woyke T."/>
            <person name="Ryan C.M."/>
            <person name="Banfield J.F."/>
        </authorList>
    </citation>
    <scope>NUCLEOTIDE SEQUENCE [LARGE SCALE GENOMIC DNA]</scope>
    <source>
        <strain evidence="14">CG17_big_fil_post_rev_8_21_14_2_50_48_46</strain>
    </source>
</reference>
<dbReference type="GO" id="GO:0005886">
    <property type="term" value="C:plasma membrane"/>
    <property type="evidence" value="ECO:0007669"/>
    <property type="project" value="UniProtKB-SubCell"/>
</dbReference>
<keyword evidence="6 11" id="KW-0375">Hydrogen ion transport</keyword>
<dbReference type="InterPro" id="IPR045082">
    <property type="entry name" value="ATP_syn_F0_a_bact/chloroplast"/>
</dbReference>
<comment type="function">
    <text evidence="11 12">Key component of the proton channel; it plays a direct role in the translocation of protons across the membrane.</text>
</comment>
<name>A0A2M7FYI7_9BACT</name>
<keyword evidence="8 11" id="KW-0406">Ion transport</keyword>
<keyword evidence="10 11" id="KW-0066">ATP synthesis</keyword>
<evidence type="ECO:0000256" key="10">
    <source>
        <dbReference type="ARBA" id="ARBA00023310"/>
    </source>
</evidence>
<evidence type="ECO:0000256" key="8">
    <source>
        <dbReference type="ARBA" id="ARBA00023065"/>
    </source>
</evidence>
<feature type="compositionally biased region" description="Basic and acidic residues" evidence="13">
    <location>
        <begin position="82"/>
        <end position="96"/>
    </location>
</feature>
<feature type="compositionally biased region" description="Basic and acidic residues" evidence="13">
    <location>
        <begin position="7"/>
        <end position="16"/>
    </location>
</feature>
<dbReference type="PANTHER" id="PTHR42823">
    <property type="entry name" value="ATP SYNTHASE SUBUNIT A, CHLOROPLASTIC"/>
    <property type="match status" value="1"/>
</dbReference>
<dbReference type="PANTHER" id="PTHR42823:SF3">
    <property type="entry name" value="ATP SYNTHASE SUBUNIT A, CHLOROPLASTIC"/>
    <property type="match status" value="1"/>
</dbReference>
<dbReference type="GO" id="GO:0046933">
    <property type="term" value="F:proton-transporting ATP synthase activity, rotational mechanism"/>
    <property type="evidence" value="ECO:0007669"/>
    <property type="project" value="UniProtKB-UniRule"/>
</dbReference>
<keyword evidence="11" id="KW-1003">Cell membrane</keyword>
<evidence type="ECO:0000256" key="2">
    <source>
        <dbReference type="ARBA" id="ARBA00006810"/>
    </source>
</evidence>
<dbReference type="Pfam" id="PF00119">
    <property type="entry name" value="ATP-synt_A"/>
    <property type="match status" value="1"/>
</dbReference>
<dbReference type="SUPFAM" id="SSF81336">
    <property type="entry name" value="F1F0 ATP synthase subunit A"/>
    <property type="match status" value="1"/>
</dbReference>
<comment type="caution">
    <text evidence="14">The sequence shown here is derived from an EMBL/GenBank/DDBJ whole genome shotgun (WGS) entry which is preliminary data.</text>
</comment>
<dbReference type="PROSITE" id="PS00449">
    <property type="entry name" value="ATPASE_A"/>
    <property type="match status" value="1"/>
</dbReference>
<organism evidence="14 15">
    <name type="scientific">bacterium (Candidatus Blackallbacteria) CG17_big_fil_post_rev_8_21_14_2_50_48_46</name>
    <dbReference type="NCBI Taxonomy" id="2014261"/>
    <lineage>
        <taxon>Bacteria</taxon>
        <taxon>Candidatus Blackallbacteria</taxon>
    </lineage>
</organism>
<evidence type="ECO:0000256" key="1">
    <source>
        <dbReference type="ARBA" id="ARBA00004141"/>
    </source>
</evidence>
<evidence type="ECO:0000313" key="14">
    <source>
        <dbReference type="EMBL" id="PIW14412.1"/>
    </source>
</evidence>
<feature type="transmembrane region" description="Helical" evidence="11">
    <location>
        <begin position="121"/>
        <end position="138"/>
    </location>
</feature>
<dbReference type="EMBL" id="PFFQ01000060">
    <property type="protein sequence ID" value="PIW14412.1"/>
    <property type="molecule type" value="Genomic_DNA"/>
</dbReference>
<dbReference type="CDD" id="cd00310">
    <property type="entry name" value="ATP-synt_Fo_a_6"/>
    <property type="match status" value="1"/>
</dbReference>
<accession>A0A2M7FYI7</accession>
<dbReference type="HAMAP" id="MF_01393">
    <property type="entry name" value="ATP_synth_a_bact"/>
    <property type="match status" value="1"/>
</dbReference>
<evidence type="ECO:0000256" key="3">
    <source>
        <dbReference type="ARBA" id="ARBA00022448"/>
    </source>
</evidence>
<feature type="transmembrane region" description="Helical" evidence="11">
    <location>
        <begin position="282"/>
        <end position="304"/>
    </location>
</feature>
<dbReference type="InterPro" id="IPR000568">
    <property type="entry name" value="ATP_synth_F0_asu"/>
</dbReference>
<dbReference type="NCBIfam" id="TIGR01131">
    <property type="entry name" value="ATP_synt_6_or_A"/>
    <property type="match status" value="1"/>
</dbReference>
<dbReference type="Proteomes" id="UP000231019">
    <property type="component" value="Unassembled WGS sequence"/>
</dbReference>
<dbReference type="InterPro" id="IPR023011">
    <property type="entry name" value="ATP_synth_F0_asu_AS"/>
</dbReference>
<evidence type="ECO:0000256" key="12">
    <source>
        <dbReference type="RuleBase" id="RU000483"/>
    </source>
</evidence>
<keyword evidence="9 11" id="KW-0472">Membrane</keyword>
<comment type="similarity">
    <text evidence="2 11 12">Belongs to the ATPase A chain family.</text>
</comment>
<protein>
    <recommendedName>
        <fullName evidence="11 12">ATP synthase subunit a</fullName>
    </recommendedName>
    <alternativeName>
        <fullName evidence="11">ATP synthase F0 sector subunit a</fullName>
    </alternativeName>
    <alternativeName>
        <fullName evidence="11">F-ATPase subunit 6</fullName>
    </alternativeName>
</protein>
<evidence type="ECO:0000256" key="11">
    <source>
        <dbReference type="HAMAP-Rule" id="MF_01393"/>
    </source>
</evidence>
<evidence type="ECO:0000313" key="15">
    <source>
        <dbReference type="Proteomes" id="UP000231019"/>
    </source>
</evidence>
<comment type="subcellular location">
    <subcellularLocation>
        <location evidence="11 12">Cell membrane</location>
        <topology evidence="11 12">Multi-pass membrane protein</topology>
    </subcellularLocation>
    <subcellularLocation>
        <location evidence="1">Membrane</location>
        <topology evidence="1">Multi-pass membrane protein</topology>
    </subcellularLocation>
</comment>
<keyword evidence="3 11" id="KW-0813">Transport</keyword>
<dbReference type="Gene3D" id="1.20.120.220">
    <property type="entry name" value="ATP synthase, F0 complex, subunit A"/>
    <property type="match status" value="1"/>
</dbReference>
<feature type="compositionally biased region" description="Basic and acidic residues" evidence="13">
    <location>
        <begin position="46"/>
        <end position="59"/>
    </location>
</feature>